<name>L7JUU6_TRAHO</name>
<keyword evidence="3" id="KW-1185">Reference proteome</keyword>
<sequence>MLINVLIQIVCAAEGRLDAYSTTISKKLVKVVENIETMHNSNDALEKLRKMDKNTIKNAQKLYNTFQTCRNEFASSSGDLKCYIRTVACALDLVNLTKQLVTVSEIKDVDLTVYDVLKTTFRDKKVLAEYCAGMGTDEEKTSKFKTTVSSVLDKLGETLCQLDMLCFRILNDMVVDVCLLRSILSRHTCKMCEIVPTHSENVERTVSQELSHHEGSLTHQNHES</sequence>
<evidence type="ECO:0000313" key="3">
    <source>
        <dbReference type="Proteomes" id="UP000011185"/>
    </source>
</evidence>
<organism evidence="2 3">
    <name type="scientific">Trachipleistophora hominis</name>
    <name type="common">Microsporidian parasite</name>
    <dbReference type="NCBI Taxonomy" id="72359"/>
    <lineage>
        <taxon>Eukaryota</taxon>
        <taxon>Fungi</taxon>
        <taxon>Fungi incertae sedis</taxon>
        <taxon>Microsporidia</taxon>
        <taxon>Pleistophoridae</taxon>
        <taxon>Trachipleistophora</taxon>
    </lineage>
</organism>
<dbReference type="Proteomes" id="UP000011185">
    <property type="component" value="Unassembled WGS sequence"/>
</dbReference>
<dbReference type="EMBL" id="JH993981">
    <property type="protein sequence ID" value="ELQ75238.1"/>
    <property type="molecule type" value="Genomic_DNA"/>
</dbReference>
<accession>L7JUU6</accession>
<evidence type="ECO:0000313" key="2">
    <source>
        <dbReference type="EMBL" id="ELQ75238.1"/>
    </source>
</evidence>
<feature type="region of interest" description="Disordered" evidence="1">
    <location>
        <begin position="203"/>
        <end position="224"/>
    </location>
</feature>
<feature type="compositionally biased region" description="Basic and acidic residues" evidence="1">
    <location>
        <begin position="210"/>
        <end position="224"/>
    </location>
</feature>
<gene>
    <name evidence="2" type="ORF">THOM_1861</name>
</gene>
<evidence type="ECO:0000256" key="1">
    <source>
        <dbReference type="SAM" id="MobiDB-lite"/>
    </source>
</evidence>
<dbReference type="HOGENOM" id="CLU_1284142_0_0_1"/>
<reference evidence="2 3" key="1">
    <citation type="journal article" date="2012" name="PLoS Pathog.">
        <title>The genome of the obligate intracellular parasite Trachipleistophora hominis: new insights into microsporidian genome dynamics and reductive evolution.</title>
        <authorList>
            <person name="Heinz E."/>
            <person name="Williams T.A."/>
            <person name="Nakjang S."/>
            <person name="Noel C.J."/>
            <person name="Swan D.C."/>
            <person name="Goldberg A.V."/>
            <person name="Harris S.R."/>
            <person name="Weinmaier T."/>
            <person name="Markert S."/>
            <person name="Becher D."/>
            <person name="Bernhardt J."/>
            <person name="Dagan T."/>
            <person name="Hacker C."/>
            <person name="Lucocq J.M."/>
            <person name="Schweder T."/>
            <person name="Rattei T."/>
            <person name="Hall N."/>
            <person name="Hirt R.P."/>
            <person name="Embley T.M."/>
        </authorList>
    </citation>
    <scope>NUCLEOTIDE SEQUENCE [LARGE SCALE GENOMIC DNA]</scope>
</reference>
<dbReference type="AlphaFoldDB" id="L7JUU6"/>
<dbReference type="VEuPathDB" id="MicrosporidiaDB:THOM_1861"/>
<dbReference type="OMA" id="THQNHES"/>
<dbReference type="InParanoid" id="L7JUU6"/>
<protein>
    <submittedName>
        <fullName evidence="2">Uncharacterized protein</fullName>
    </submittedName>
</protein>
<proteinExistence type="predicted"/>
<dbReference type="OrthoDB" id="10483408at2759"/>